<feature type="signal peptide" evidence="1">
    <location>
        <begin position="1"/>
        <end position="39"/>
    </location>
</feature>
<feature type="domain" description="DUF3502" evidence="2">
    <location>
        <begin position="469"/>
        <end position="536"/>
    </location>
</feature>
<proteinExistence type="predicted"/>
<dbReference type="Pfam" id="PF01547">
    <property type="entry name" value="SBP_bac_1"/>
    <property type="match status" value="1"/>
</dbReference>
<comment type="caution">
    <text evidence="3">The sequence shown here is derived from an EMBL/GenBank/DDBJ whole genome shotgun (WGS) entry which is preliminary data.</text>
</comment>
<dbReference type="InterPro" id="IPR022627">
    <property type="entry name" value="DUF3502"/>
</dbReference>
<organism evidence="3 4">
    <name type="scientific">Eisenbergiella massiliensis</name>
    <dbReference type="NCBI Taxonomy" id="1720294"/>
    <lineage>
        <taxon>Bacteria</taxon>
        <taxon>Bacillati</taxon>
        <taxon>Bacillota</taxon>
        <taxon>Clostridia</taxon>
        <taxon>Lachnospirales</taxon>
        <taxon>Lachnospiraceae</taxon>
        <taxon>Eisenbergiella</taxon>
    </lineage>
</organism>
<dbReference type="AlphaFoldDB" id="A0A3E3I3J9"/>
<dbReference type="SUPFAM" id="SSF53850">
    <property type="entry name" value="Periplasmic binding protein-like II"/>
    <property type="match status" value="1"/>
</dbReference>
<dbReference type="InterPro" id="IPR006059">
    <property type="entry name" value="SBP"/>
</dbReference>
<protein>
    <submittedName>
        <fullName evidence="3">Extracellular solute-binding protein</fullName>
    </submittedName>
</protein>
<dbReference type="PANTHER" id="PTHR43649:SF17">
    <property type="entry name" value="ABC TRANSPORTER SOLUTE BINDING PROTEIN-SUGAR TRANSPORT"/>
    <property type="match status" value="1"/>
</dbReference>
<evidence type="ECO:0000256" key="1">
    <source>
        <dbReference type="SAM" id="SignalP"/>
    </source>
</evidence>
<accession>A0A3E3I3J9</accession>
<dbReference type="Gene3D" id="3.40.190.10">
    <property type="entry name" value="Periplasmic binding protein-like II"/>
    <property type="match status" value="1"/>
</dbReference>
<reference evidence="3 4" key="1">
    <citation type="submission" date="2018-08" db="EMBL/GenBank/DDBJ databases">
        <title>A genome reference for cultivated species of the human gut microbiota.</title>
        <authorList>
            <person name="Zou Y."/>
            <person name="Xue W."/>
            <person name="Luo G."/>
        </authorList>
    </citation>
    <scope>NUCLEOTIDE SEQUENCE [LARGE SCALE GENOMIC DNA]</scope>
    <source>
        <strain evidence="3 4">AF26-4BH</strain>
    </source>
</reference>
<dbReference type="EMBL" id="QVLU01000060">
    <property type="protein sequence ID" value="RGE59495.1"/>
    <property type="molecule type" value="Genomic_DNA"/>
</dbReference>
<name>A0A3E3I3J9_9FIRM</name>
<feature type="chain" id="PRO_5039583104" evidence="1">
    <location>
        <begin position="40"/>
        <end position="538"/>
    </location>
</feature>
<keyword evidence="1" id="KW-0732">Signal</keyword>
<evidence type="ECO:0000313" key="3">
    <source>
        <dbReference type="EMBL" id="RGE59495.1"/>
    </source>
</evidence>
<dbReference type="InterPro" id="IPR050490">
    <property type="entry name" value="Bact_solute-bd_prot1"/>
</dbReference>
<evidence type="ECO:0000259" key="2">
    <source>
        <dbReference type="Pfam" id="PF12010"/>
    </source>
</evidence>
<evidence type="ECO:0000313" key="4">
    <source>
        <dbReference type="Proteomes" id="UP000261166"/>
    </source>
</evidence>
<sequence length="538" mass="58624">MHKAFLRNGPVGGQIGERRMKKRIVASLLCMAMVLGSLAGCGSQGTSGGSASTQSAAASAGETAEASSEAASGTKAAAGDMVTLSLYIPTLAPYTDEAIAEVQDAINEHLAENYGIQTKLVYTEIGNFEKAINLAMTTDELDVTCYFTGSGQLSNYVNNGQLLDITDYFNNASEELKNSFTEAEITSSSMNGRIYGLVRKYQYGGKEVAVLNKEIVEEMGIDPASITDMDSLGEVLYKVHEAHPEIYALVPQSMNDMTWNSPWVGGVGLTSFAYTNDIESTKLQSIFELDSFREFCNYTHQWYQDGLIMSDAISNTQEGSSMVTAGAAFATLHNADIDPLDTMYPNTVISATIIEPRAVSTDIGNLQYGISTNSAHPDEAFTLLSALYTDSKLHTLLSYGIEGKHYVINDDGRADYPEGMTAETEPYGGFAATATYPNYLLNPLKETAVVDDYKTAVDEWNDKVKVSKTFGFYFDTSEYGDFITAYKNLEEKYLHSIKTGSVALDDVLPTIQSELEAIGFYEVIAKMQEELDAYLAKQ</sequence>
<dbReference type="OrthoDB" id="2023403at2"/>
<dbReference type="Pfam" id="PF12010">
    <property type="entry name" value="DUF3502"/>
    <property type="match status" value="1"/>
</dbReference>
<dbReference type="PANTHER" id="PTHR43649">
    <property type="entry name" value="ARABINOSE-BINDING PROTEIN-RELATED"/>
    <property type="match status" value="1"/>
</dbReference>
<dbReference type="Proteomes" id="UP000261166">
    <property type="component" value="Unassembled WGS sequence"/>
</dbReference>
<gene>
    <name evidence="3" type="ORF">DWY69_30380</name>
</gene>